<name>A0ABV7AX10_9GAMM</name>
<dbReference type="RefSeq" id="WP_377815822.1">
    <property type="nucleotide sequence ID" value="NZ_JBHRSJ010000034.1"/>
</dbReference>
<dbReference type="EMBL" id="JBHRSJ010000034">
    <property type="protein sequence ID" value="MFC2973895.1"/>
    <property type="molecule type" value="Genomic_DNA"/>
</dbReference>
<evidence type="ECO:0000313" key="5">
    <source>
        <dbReference type="Proteomes" id="UP001595457"/>
    </source>
</evidence>
<feature type="domain" description="DUF2786" evidence="2">
    <location>
        <begin position="5"/>
        <end position="44"/>
    </location>
</feature>
<dbReference type="InterPro" id="IPR016868">
    <property type="entry name" value="Phage_B3_Orf5"/>
</dbReference>
<protein>
    <submittedName>
        <fullName evidence="4">DUF2786 domain-containing protein</fullName>
    </submittedName>
</protein>
<comment type="caution">
    <text evidence="4">The sequence shown here is derived from an EMBL/GenBank/DDBJ whole genome shotgun (WGS) entry which is preliminary data.</text>
</comment>
<feature type="domain" description="DUF7168" evidence="3">
    <location>
        <begin position="59"/>
        <end position="187"/>
    </location>
</feature>
<organism evidence="4 5">
    <name type="scientific">Azotobacter bryophylli</name>
    <dbReference type="NCBI Taxonomy" id="1986537"/>
    <lineage>
        <taxon>Bacteria</taxon>
        <taxon>Pseudomonadati</taxon>
        <taxon>Pseudomonadota</taxon>
        <taxon>Gammaproteobacteria</taxon>
        <taxon>Pseudomonadales</taxon>
        <taxon>Pseudomonadaceae</taxon>
        <taxon>Azotobacter</taxon>
    </lineage>
</organism>
<dbReference type="Proteomes" id="UP001595457">
    <property type="component" value="Unassembled WGS sequence"/>
</dbReference>
<dbReference type="InterPro" id="IPR055592">
    <property type="entry name" value="DUF7168"/>
</dbReference>
<evidence type="ECO:0000256" key="1">
    <source>
        <dbReference type="SAM" id="MobiDB-lite"/>
    </source>
</evidence>
<reference evidence="5" key="1">
    <citation type="journal article" date="2019" name="Int. J. Syst. Evol. Microbiol.">
        <title>The Global Catalogue of Microorganisms (GCM) 10K type strain sequencing project: providing services to taxonomists for standard genome sequencing and annotation.</title>
        <authorList>
            <consortium name="The Broad Institute Genomics Platform"/>
            <consortium name="The Broad Institute Genome Sequencing Center for Infectious Disease"/>
            <person name="Wu L."/>
            <person name="Ma J."/>
        </authorList>
    </citation>
    <scope>NUCLEOTIDE SEQUENCE [LARGE SCALE GENOMIC DNA]</scope>
    <source>
        <strain evidence="5">KCTC 62195</strain>
    </source>
</reference>
<dbReference type="Pfam" id="PF10979">
    <property type="entry name" value="DUF2786"/>
    <property type="match status" value="1"/>
</dbReference>
<evidence type="ECO:0000259" key="3">
    <source>
        <dbReference type="Pfam" id="PF23771"/>
    </source>
</evidence>
<dbReference type="InterPro" id="IPR024498">
    <property type="entry name" value="DUF2786"/>
</dbReference>
<evidence type="ECO:0000313" key="4">
    <source>
        <dbReference type="EMBL" id="MFC2973895.1"/>
    </source>
</evidence>
<sequence>MDRKRIFEKVAKCFALAHAKGAAPNEAETALRQARKLMEQYNLDDREVKAFLVNEHCIPTGTRRQPPTWIFALANTCATAFDCEYLAFPVPREGWSLKFVGLGVSPELAAYAYSALNLQLQTARRHHVAQQHRCKLSTKRRRGAIFAEAWISAVAEKVWEFAQGRSTETEQAIQAYLERHHPGLKTNDLDSTQAKGHDQKSQRQGWEQGRKARLNPALRQDAPAQPLLGGGAW</sequence>
<evidence type="ECO:0000259" key="2">
    <source>
        <dbReference type="Pfam" id="PF10979"/>
    </source>
</evidence>
<dbReference type="Pfam" id="PF23771">
    <property type="entry name" value="DUF7168"/>
    <property type="match status" value="1"/>
</dbReference>
<feature type="region of interest" description="Disordered" evidence="1">
    <location>
        <begin position="184"/>
        <end position="233"/>
    </location>
</feature>
<gene>
    <name evidence="4" type="ORF">ACFOJE_16970</name>
</gene>
<dbReference type="PIRSF" id="PIRSF028111">
    <property type="entry name" value="UCP028111"/>
    <property type="match status" value="1"/>
</dbReference>
<keyword evidence="5" id="KW-1185">Reference proteome</keyword>
<accession>A0ABV7AX10</accession>
<proteinExistence type="predicted"/>